<dbReference type="CDD" id="cd16917">
    <property type="entry name" value="HATPase_UhpB-NarQ-NarX-like"/>
    <property type="match status" value="1"/>
</dbReference>
<evidence type="ECO:0000256" key="5">
    <source>
        <dbReference type="ARBA" id="ARBA00022777"/>
    </source>
</evidence>
<dbReference type="SUPFAM" id="SSF55874">
    <property type="entry name" value="ATPase domain of HSP90 chaperone/DNA topoisomerase II/histidine kinase"/>
    <property type="match status" value="1"/>
</dbReference>
<comment type="caution">
    <text evidence="11">The sequence shown here is derived from an EMBL/GenBank/DDBJ whole genome shotgun (WGS) entry which is preliminary data.</text>
</comment>
<evidence type="ECO:0000256" key="2">
    <source>
        <dbReference type="ARBA" id="ARBA00022475"/>
    </source>
</evidence>
<keyword evidence="5 11" id="KW-0418">Kinase</keyword>
<dbReference type="Proteomes" id="UP001138997">
    <property type="component" value="Unassembled WGS sequence"/>
</dbReference>
<evidence type="ECO:0000256" key="7">
    <source>
        <dbReference type="ARBA" id="ARBA00023012"/>
    </source>
</evidence>
<keyword evidence="8" id="KW-0472">Membrane</keyword>
<proteinExistence type="predicted"/>
<dbReference type="Pfam" id="PF02518">
    <property type="entry name" value="HATPase_c"/>
    <property type="match status" value="1"/>
</dbReference>
<evidence type="ECO:0000256" key="6">
    <source>
        <dbReference type="ARBA" id="ARBA00022989"/>
    </source>
</evidence>
<dbReference type="PANTHER" id="PTHR24421:SF37">
    <property type="entry name" value="SENSOR HISTIDINE KINASE NARS"/>
    <property type="match status" value="1"/>
</dbReference>
<keyword evidence="7" id="KW-0902">Two-component regulatory system</keyword>
<dbReference type="Gene3D" id="1.20.5.1930">
    <property type="match status" value="1"/>
</dbReference>
<feature type="domain" description="Histidine kinase/HSP90-like ATPase" evidence="9">
    <location>
        <begin position="255"/>
        <end position="342"/>
    </location>
</feature>
<evidence type="ECO:0000256" key="1">
    <source>
        <dbReference type="ARBA" id="ARBA00004651"/>
    </source>
</evidence>
<keyword evidence="4" id="KW-0812">Transmembrane</keyword>
<dbReference type="InterPro" id="IPR003594">
    <property type="entry name" value="HATPase_dom"/>
</dbReference>
<dbReference type="Pfam" id="PF07730">
    <property type="entry name" value="HisKA_3"/>
    <property type="match status" value="1"/>
</dbReference>
<dbReference type="Gene3D" id="3.30.565.10">
    <property type="entry name" value="Histidine kinase-like ATPase, C-terminal domain"/>
    <property type="match status" value="1"/>
</dbReference>
<dbReference type="EMBL" id="JAJOMB010000002">
    <property type="protein sequence ID" value="MCD5310320.1"/>
    <property type="molecule type" value="Genomic_DNA"/>
</dbReference>
<dbReference type="AlphaFoldDB" id="A0A9X1NAU9"/>
<dbReference type="RefSeq" id="WP_231439245.1">
    <property type="nucleotide sequence ID" value="NZ_JAJOMB010000002.1"/>
</dbReference>
<dbReference type="InterPro" id="IPR036890">
    <property type="entry name" value="HATPase_C_sf"/>
</dbReference>
<evidence type="ECO:0000256" key="8">
    <source>
        <dbReference type="ARBA" id="ARBA00023136"/>
    </source>
</evidence>
<dbReference type="InterPro" id="IPR011712">
    <property type="entry name" value="Sig_transdc_His_kin_sub3_dim/P"/>
</dbReference>
<reference evidence="11" key="1">
    <citation type="submission" date="2021-11" db="EMBL/GenBank/DDBJ databases">
        <title>Streptomyces corallinus and Kineosporia corallina sp. nov., two new coral-derived marine actinobacteria.</title>
        <authorList>
            <person name="Buangrab K."/>
            <person name="Sutthacheep M."/>
            <person name="Yeemin T."/>
            <person name="Harunari E."/>
            <person name="Igarashi Y."/>
            <person name="Sripreechasak P."/>
            <person name="Kanchanasin P."/>
            <person name="Tanasupawat S."/>
            <person name="Phongsopitanun W."/>
        </authorList>
    </citation>
    <scope>NUCLEOTIDE SEQUENCE</scope>
    <source>
        <strain evidence="11">JCM 31032</strain>
    </source>
</reference>
<evidence type="ECO:0000259" key="9">
    <source>
        <dbReference type="Pfam" id="PF02518"/>
    </source>
</evidence>
<accession>A0A9X1NAU9</accession>
<gene>
    <name evidence="11" type="ORF">LR394_05385</name>
</gene>
<dbReference type="PANTHER" id="PTHR24421">
    <property type="entry name" value="NITRATE/NITRITE SENSOR PROTEIN NARX-RELATED"/>
    <property type="match status" value="1"/>
</dbReference>
<evidence type="ECO:0000313" key="11">
    <source>
        <dbReference type="EMBL" id="MCD5310320.1"/>
    </source>
</evidence>
<keyword evidence="3" id="KW-0808">Transferase</keyword>
<sequence>MTLVMSGTGGRDALLAEVAAIRPGPGGVHLTALCRRLRTVLRADRVWLRLTDGSEYVWPDAPNPVRGRRLRWLRLIAGSEVVGAIGLEQGLLPLSRRRERLLSDAVDLLGPVLHGVQTQNELDRSLESARGHAERVASLRRRAFGERDAERQEIERDIHDGAQHHLVSLGITLGLLEVHAQNPDPAPLTNSLGRLREGLDLTERSLLAITTGGSELLAEEGVLPALLAEFRDAGTLVTLRVEDWDSSQRYETVVELAIYFICLEAVNNARKHAPGAEVVLWLSDHAGGLRFSVTDAGPGMSSSIGRGMSGLINMRRRMVAAGGRIQVRTGPGAGTAVHGFIPF</sequence>
<organism evidence="11 12">
    <name type="scientific">Kineosporia babensis</name>
    <dbReference type="NCBI Taxonomy" id="499548"/>
    <lineage>
        <taxon>Bacteria</taxon>
        <taxon>Bacillati</taxon>
        <taxon>Actinomycetota</taxon>
        <taxon>Actinomycetes</taxon>
        <taxon>Kineosporiales</taxon>
        <taxon>Kineosporiaceae</taxon>
        <taxon>Kineosporia</taxon>
    </lineage>
</organism>
<evidence type="ECO:0000313" key="12">
    <source>
        <dbReference type="Proteomes" id="UP001138997"/>
    </source>
</evidence>
<evidence type="ECO:0000256" key="4">
    <source>
        <dbReference type="ARBA" id="ARBA00022692"/>
    </source>
</evidence>
<comment type="subcellular location">
    <subcellularLocation>
        <location evidence="1">Cell membrane</location>
        <topology evidence="1">Multi-pass membrane protein</topology>
    </subcellularLocation>
</comment>
<evidence type="ECO:0000256" key="3">
    <source>
        <dbReference type="ARBA" id="ARBA00022679"/>
    </source>
</evidence>
<evidence type="ECO:0000259" key="10">
    <source>
        <dbReference type="Pfam" id="PF07730"/>
    </source>
</evidence>
<name>A0A9X1NAU9_9ACTN</name>
<feature type="domain" description="Signal transduction histidine kinase subgroup 3 dimerisation and phosphoacceptor" evidence="10">
    <location>
        <begin position="150"/>
        <end position="198"/>
    </location>
</feature>
<keyword evidence="6" id="KW-1133">Transmembrane helix</keyword>
<dbReference type="GO" id="GO:0005886">
    <property type="term" value="C:plasma membrane"/>
    <property type="evidence" value="ECO:0007669"/>
    <property type="project" value="UniProtKB-SubCell"/>
</dbReference>
<dbReference type="GO" id="GO:0046983">
    <property type="term" value="F:protein dimerization activity"/>
    <property type="evidence" value="ECO:0007669"/>
    <property type="project" value="InterPro"/>
</dbReference>
<keyword evidence="2" id="KW-1003">Cell membrane</keyword>
<dbReference type="InterPro" id="IPR050482">
    <property type="entry name" value="Sensor_HK_TwoCompSys"/>
</dbReference>
<dbReference type="GO" id="GO:0000155">
    <property type="term" value="F:phosphorelay sensor kinase activity"/>
    <property type="evidence" value="ECO:0007669"/>
    <property type="project" value="InterPro"/>
</dbReference>
<keyword evidence="12" id="KW-1185">Reference proteome</keyword>
<protein>
    <submittedName>
        <fullName evidence="11">Histidine kinase</fullName>
    </submittedName>
</protein>